<dbReference type="Pfam" id="PF13650">
    <property type="entry name" value="Asp_protease_2"/>
    <property type="match status" value="2"/>
</dbReference>
<accession>A0ABS5VWP3</accession>
<dbReference type="GO" id="GO:0008233">
    <property type="term" value="F:peptidase activity"/>
    <property type="evidence" value="ECO:0007669"/>
    <property type="project" value="UniProtKB-KW"/>
</dbReference>
<keyword evidence="2" id="KW-1185">Reference proteome</keyword>
<organism evidence="1 2">
    <name type="scientific">Chryseosolibacter indicus</name>
    <dbReference type="NCBI Taxonomy" id="2782351"/>
    <lineage>
        <taxon>Bacteria</taxon>
        <taxon>Pseudomonadati</taxon>
        <taxon>Bacteroidota</taxon>
        <taxon>Cytophagia</taxon>
        <taxon>Cytophagales</taxon>
        <taxon>Chryseotaleaceae</taxon>
        <taxon>Chryseosolibacter</taxon>
    </lineage>
</organism>
<dbReference type="InterPro" id="IPR021109">
    <property type="entry name" value="Peptidase_aspartic_dom_sf"/>
</dbReference>
<evidence type="ECO:0000313" key="1">
    <source>
        <dbReference type="EMBL" id="MBT1705299.1"/>
    </source>
</evidence>
<protein>
    <submittedName>
        <fullName evidence="1">Aspartyl protease family protein</fullName>
    </submittedName>
</protein>
<dbReference type="Gene3D" id="2.40.70.10">
    <property type="entry name" value="Acid Proteases"/>
    <property type="match status" value="2"/>
</dbReference>
<dbReference type="EMBL" id="JAHESD010000051">
    <property type="protein sequence ID" value="MBT1705299.1"/>
    <property type="molecule type" value="Genomic_DNA"/>
</dbReference>
<gene>
    <name evidence="1" type="ORF">KK060_18555</name>
</gene>
<dbReference type="RefSeq" id="WP_254155254.1">
    <property type="nucleotide sequence ID" value="NZ_JAHESD010000051.1"/>
</dbReference>
<dbReference type="GO" id="GO:0006508">
    <property type="term" value="P:proteolysis"/>
    <property type="evidence" value="ECO:0007669"/>
    <property type="project" value="UniProtKB-KW"/>
</dbReference>
<sequence>MKLPRLPIIQFCILFLFYHCSYGGPIVGFALPDSMMKVTLKFRTLSNLIILPVTINDSVKVNLLLDTGCRNLVLFGKKFEKLLSVDKTKEVIFSGLGDGNAVLGHLSLNNRVTIDAVLGRSVPIVVVPQKNLFGKYKDIHGVIGYDIFQKFEIEINSRTQEITFRPAASANAPEDHLKIPLRVDDSKPVITSTISLGGKTVSYDLMIDTGSSIGLLLKTTDVEQFGGFMEKSVIGRGLNGDFMGFSKVVHILTLENFKLKRVLASIVESPSRNEASIGMEILKDYIVILNYCRAYACLKKLDT</sequence>
<proteinExistence type="predicted"/>
<keyword evidence="1" id="KW-0378">Hydrolase</keyword>
<reference evidence="1 2" key="1">
    <citation type="submission" date="2021-05" db="EMBL/GenBank/DDBJ databases">
        <title>A Polyphasic approach of four new species of the genus Ohtaekwangia: Ohtaekwangia histidinii sp. nov., Ohtaekwangia cretensis sp. nov., Ohtaekwangia indiensis sp. nov., Ohtaekwangia reichenbachii sp. nov. from diverse environment.</title>
        <authorList>
            <person name="Octaviana S."/>
        </authorList>
    </citation>
    <scope>NUCLEOTIDE SEQUENCE [LARGE SCALE GENOMIC DNA]</scope>
    <source>
        <strain evidence="1 2">PWU20</strain>
    </source>
</reference>
<keyword evidence="1" id="KW-0645">Protease</keyword>
<name>A0ABS5VWP3_9BACT</name>
<dbReference type="SUPFAM" id="SSF50630">
    <property type="entry name" value="Acid proteases"/>
    <property type="match status" value="1"/>
</dbReference>
<dbReference type="Proteomes" id="UP000772618">
    <property type="component" value="Unassembled WGS sequence"/>
</dbReference>
<evidence type="ECO:0000313" key="2">
    <source>
        <dbReference type="Proteomes" id="UP000772618"/>
    </source>
</evidence>
<comment type="caution">
    <text evidence="1">The sequence shown here is derived from an EMBL/GenBank/DDBJ whole genome shotgun (WGS) entry which is preliminary data.</text>
</comment>